<dbReference type="Gene3D" id="3.40.50.300">
    <property type="entry name" value="P-loop containing nucleotide triphosphate hydrolases"/>
    <property type="match status" value="1"/>
</dbReference>
<dbReference type="SUPFAM" id="SSF52540">
    <property type="entry name" value="P-loop containing nucleoside triphosphate hydrolases"/>
    <property type="match status" value="1"/>
</dbReference>
<dbReference type="InterPro" id="IPR003439">
    <property type="entry name" value="ABC_transporter-like_ATP-bd"/>
</dbReference>
<sequence>MKPLDPRLLRHARAARGVLLIGAALGVARTLAILAWSWLLAQALAVVALPVLGGMGGASGRVAEGVLPTEQLPWLLLGALLALGVRSAASWGMDAVAARGAVLVKAQLRAAALDAVDACSPLREGRGSDAEQATALGRGLDALDGYFSGYVPQLILTAVATPLLVLAVLLADPVSGVIVLIVFPVIPVFMILIGLATQAVQDRQWAQLQRLSSSFLDAVSGLATLKIFGREQRQSARIARETEEYRSRTMKVLRVTFLSGFVLDLAGTFSIALVAVTVGTRLVDGAFPLALGLFVLLLLPEVFIPIRQVGAAFHASTEGLAASAQVFDIIERRDEGRTAGVAHSDRVSVDAVVLARGGPPVVGPITLFAAPGEIVGIAGPSGAGKSTLLAALLGFLEPREGRIARPAEVAWVGQRPGLLQGSVAQNVALGEPRTDPALVARALAAVGLSAIDPEAELGAAGAGLSGGQAQRVAIARCLYRAWNRDAAALLLDEPTSALDAENEALVCRVLREEAQTGRVVLVVSHRPAVLAAADRVVRLEAIPGGETDADAGGAAMDARRAAGADADADAESGVSA</sequence>
<dbReference type="PANTHER" id="PTHR24221">
    <property type="entry name" value="ATP-BINDING CASSETTE SUB-FAMILY B"/>
    <property type="match status" value="1"/>
</dbReference>
<evidence type="ECO:0000313" key="12">
    <source>
        <dbReference type="Proteomes" id="UP000285768"/>
    </source>
</evidence>
<dbReference type="PANTHER" id="PTHR24221:SF590">
    <property type="entry name" value="COMPONENT LINKED WITH THE ASSEMBLY OF CYTOCHROME' TRANSPORT TRANSMEMBRANE ATP-BINDING PROTEIN ABC TRANSPORTER CYDD-RELATED"/>
    <property type="match status" value="1"/>
</dbReference>
<evidence type="ECO:0000256" key="3">
    <source>
        <dbReference type="ARBA" id="ARBA00022741"/>
    </source>
</evidence>
<feature type="transmembrane region" description="Helical" evidence="8">
    <location>
        <begin position="20"/>
        <end position="52"/>
    </location>
</feature>
<dbReference type="InterPro" id="IPR036640">
    <property type="entry name" value="ABC1_TM_sf"/>
</dbReference>
<evidence type="ECO:0000256" key="2">
    <source>
        <dbReference type="ARBA" id="ARBA00022692"/>
    </source>
</evidence>
<dbReference type="PROSITE" id="PS50893">
    <property type="entry name" value="ABC_TRANSPORTER_2"/>
    <property type="match status" value="1"/>
</dbReference>
<feature type="transmembrane region" description="Helical" evidence="8">
    <location>
        <begin position="255"/>
        <end position="279"/>
    </location>
</feature>
<evidence type="ECO:0000256" key="8">
    <source>
        <dbReference type="SAM" id="Phobius"/>
    </source>
</evidence>
<evidence type="ECO:0000256" key="5">
    <source>
        <dbReference type="ARBA" id="ARBA00022989"/>
    </source>
</evidence>
<evidence type="ECO:0000256" key="4">
    <source>
        <dbReference type="ARBA" id="ARBA00022840"/>
    </source>
</evidence>
<dbReference type="PROSITE" id="PS50929">
    <property type="entry name" value="ABC_TM1F"/>
    <property type="match status" value="1"/>
</dbReference>
<keyword evidence="6 8" id="KW-0472">Membrane</keyword>
<keyword evidence="4" id="KW-0067">ATP-binding</keyword>
<dbReference type="SMART" id="SM00382">
    <property type="entry name" value="AAA"/>
    <property type="match status" value="1"/>
</dbReference>
<gene>
    <name evidence="11" type="primary">cydD</name>
    <name evidence="11" type="ORF">Leucomu_07065</name>
</gene>
<evidence type="ECO:0000259" key="9">
    <source>
        <dbReference type="PROSITE" id="PS50893"/>
    </source>
</evidence>
<accession>A0ABX5QFA7</accession>
<proteinExistence type="predicted"/>
<keyword evidence="5 8" id="KW-1133">Transmembrane helix</keyword>
<keyword evidence="2 8" id="KW-0812">Transmembrane</keyword>
<feature type="transmembrane region" description="Helical" evidence="8">
    <location>
        <begin position="285"/>
        <end position="304"/>
    </location>
</feature>
<keyword evidence="12" id="KW-1185">Reference proteome</keyword>
<evidence type="ECO:0000313" key="11">
    <source>
        <dbReference type="EMBL" id="QAB17710.1"/>
    </source>
</evidence>
<protein>
    <submittedName>
        <fullName evidence="11">Thiol reductant ABC exporter subunit CydD</fullName>
    </submittedName>
</protein>
<dbReference type="InterPro" id="IPR039421">
    <property type="entry name" value="Type_1_exporter"/>
</dbReference>
<feature type="transmembrane region" description="Helical" evidence="8">
    <location>
        <begin position="72"/>
        <end position="89"/>
    </location>
</feature>
<comment type="subcellular location">
    <subcellularLocation>
        <location evidence="1">Cell membrane</location>
        <topology evidence="1">Multi-pass membrane protein</topology>
    </subcellularLocation>
</comment>
<dbReference type="Proteomes" id="UP000285768">
    <property type="component" value="Chromosome"/>
</dbReference>
<reference evidence="11 12" key="1">
    <citation type="submission" date="2019-01" db="EMBL/GenBank/DDBJ databases">
        <title>Leucobacter muris sp. nov. isolated from the nose of a laboratory mouse.</title>
        <authorList>
            <person name="Benga L."/>
            <person name="Sproeer C."/>
            <person name="Schumann P."/>
            <person name="Verbarg S."/>
            <person name="Bunk B."/>
            <person name="Engelhardt E."/>
            <person name="Benten P.M."/>
            <person name="Sager M."/>
        </authorList>
    </citation>
    <scope>NUCLEOTIDE SEQUENCE [LARGE SCALE GENOMIC DNA]</scope>
    <source>
        <strain evidence="11 12">DSM 101948</strain>
    </source>
</reference>
<dbReference type="SUPFAM" id="SSF90123">
    <property type="entry name" value="ABC transporter transmembrane region"/>
    <property type="match status" value="1"/>
</dbReference>
<feature type="domain" description="ABC transporter" evidence="9">
    <location>
        <begin position="347"/>
        <end position="569"/>
    </location>
</feature>
<feature type="domain" description="ABC transmembrane type-1" evidence="10">
    <location>
        <begin position="20"/>
        <end position="318"/>
    </location>
</feature>
<dbReference type="EMBL" id="CP035037">
    <property type="protein sequence ID" value="QAB17710.1"/>
    <property type="molecule type" value="Genomic_DNA"/>
</dbReference>
<feature type="transmembrane region" description="Helical" evidence="8">
    <location>
        <begin position="154"/>
        <end position="171"/>
    </location>
</feature>
<dbReference type="CDD" id="cd03228">
    <property type="entry name" value="ABCC_MRP_Like"/>
    <property type="match status" value="1"/>
</dbReference>
<dbReference type="InterPro" id="IPR011527">
    <property type="entry name" value="ABC1_TM_dom"/>
</dbReference>
<dbReference type="InterPro" id="IPR003593">
    <property type="entry name" value="AAA+_ATPase"/>
</dbReference>
<evidence type="ECO:0000259" key="10">
    <source>
        <dbReference type="PROSITE" id="PS50929"/>
    </source>
</evidence>
<feature type="transmembrane region" description="Helical" evidence="8">
    <location>
        <begin position="177"/>
        <end position="200"/>
    </location>
</feature>
<keyword evidence="3" id="KW-0547">Nucleotide-binding</keyword>
<evidence type="ECO:0000256" key="7">
    <source>
        <dbReference type="SAM" id="MobiDB-lite"/>
    </source>
</evidence>
<dbReference type="NCBIfam" id="TIGR02857">
    <property type="entry name" value="CydD"/>
    <property type="match status" value="1"/>
</dbReference>
<dbReference type="Pfam" id="PF00005">
    <property type="entry name" value="ABC_tran"/>
    <property type="match status" value="1"/>
</dbReference>
<dbReference type="Gene3D" id="1.20.1560.10">
    <property type="entry name" value="ABC transporter type 1, transmembrane domain"/>
    <property type="match status" value="1"/>
</dbReference>
<dbReference type="InterPro" id="IPR017871">
    <property type="entry name" value="ABC_transporter-like_CS"/>
</dbReference>
<organism evidence="11 12">
    <name type="scientific">Leucobacter muris</name>
    <dbReference type="NCBI Taxonomy" id="1935379"/>
    <lineage>
        <taxon>Bacteria</taxon>
        <taxon>Bacillati</taxon>
        <taxon>Actinomycetota</taxon>
        <taxon>Actinomycetes</taxon>
        <taxon>Micrococcales</taxon>
        <taxon>Microbacteriaceae</taxon>
        <taxon>Leucobacter</taxon>
    </lineage>
</organism>
<evidence type="ECO:0000256" key="1">
    <source>
        <dbReference type="ARBA" id="ARBA00004651"/>
    </source>
</evidence>
<dbReference type="RefSeq" id="WP_128386779.1">
    <property type="nucleotide sequence ID" value="NZ_CP035037.1"/>
</dbReference>
<dbReference type="Pfam" id="PF00664">
    <property type="entry name" value="ABC_membrane"/>
    <property type="match status" value="1"/>
</dbReference>
<dbReference type="InterPro" id="IPR027417">
    <property type="entry name" value="P-loop_NTPase"/>
</dbReference>
<feature type="region of interest" description="Disordered" evidence="7">
    <location>
        <begin position="548"/>
        <end position="576"/>
    </location>
</feature>
<dbReference type="InterPro" id="IPR014216">
    <property type="entry name" value="ABC_transptr_CydD"/>
</dbReference>
<dbReference type="PROSITE" id="PS00211">
    <property type="entry name" value="ABC_TRANSPORTER_1"/>
    <property type="match status" value="1"/>
</dbReference>
<evidence type="ECO:0000256" key="6">
    <source>
        <dbReference type="ARBA" id="ARBA00023136"/>
    </source>
</evidence>
<name>A0ABX5QFA7_9MICO</name>
<dbReference type="CDD" id="cd18584">
    <property type="entry name" value="ABC_6TM_AarD_CydD"/>
    <property type="match status" value="1"/>
</dbReference>